<name>A0ABQ7V322_SOLTU</name>
<organism evidence="2 3">
    <name type="scientific">Solanum tuberosum</name>
    <name type="common">Potato</name>
    <dbReference type="NCBI Taxonomy" id="4113"/>
    <lineage>
        <taxon>Eukaryota</taxon>
        <taxon>Viridiplantae</taxon>
        <taxon>Streptophyta</taxon>
        <taxon>Embryophyta</taxon>
        <taxon>Tracheophyta</taxon>
        <taxon>Spermatophyta</taxon>
        <taxon>Magnoliopsida</taxon>
        <taxon>eudicotyledons</taxon>
        <taxon>Gunneridae</taxon>
        <taxon>Pentapetalae</taxon>
        <taxon>asterids</taxon>
        <taxon>lamiids</taxon>
        <taxon>Solanales</taxon>
        <taxon>Solanaceae</taxon>
        <taxon>Solanoideae</taxon>
        <taxon>Solaneae</taxon>
        <taxon>Solanum</taxon>
    </lineage>
</organism>
<dbReference type="NCBIfam" id="TIGR01640">
    <property type="entry name" value="F_box_assoc_1"/>
    <property type="match status" value="1"/>
</dbReference>
<gene>
    <name evidence="2" type="ORF">KY290_021973</name>
</gene>
<dbReference type="EMBL" id="JAIVGD010000015">
    <property type="protein sequence ID" value="KAH0758480.1"/>
    <property type="molecule type" value="Genomic_DNA"/>
</dbReference>
<evidence type="ECO:0000259" key="1">
    <source>
        <dbReference type="PROSITE" id="PS50181"/>
    </source>
</evidence>
<dbReference type="Proteomes" id="UP000826656">
    <property type="component" value="Unassembled WGS sequence"/>
</dbReference>
<sequence>MDGHCPLPGDIMVDILSRLPVESLLSFKCVCKHWFSLIKSTSFKEKHFHQKNNCVRLLVCDFKVAMAEHFFVKSVEFSLLPKKIVPDVIPEQKVLLHLPRVLWIRDYKGQDDDPHVSVCVYSSCDNSWKDLEFPSSYTSSWSFDASYLNGVYYWRSLHVNEMYRIHSFDMGIEQFGEMQLPVIPNEHWWMLTLRGDSLAMLASDKSMTSIYEMKQKGSWSKVLTVQPPIDPHRPYDIWENDKIIFKIRQTSQLVLYDPTTSEVADLGIDLDRIGCCVFNYKESLALIKSGDETQDQDNVVDQIDHFFDIIPTNRKSLFTVRGPPTGR</sequence>
<dbReference type="PANTHER" id="PTHR31672:SF13">
    <property type="entry name" value="F-BOX PROTEIN CPR30-LIKE"/>
    <property type="match status" value="1"/>
</dbReference>
<dbReference type="InterPro" id="IPR001810">
    <property type="entry name" value="F-box_dom"/>
</dbReference>
<protein>
    <recommendedName>
        <fullName evidence="1">F-box domain-containing protein</fullName>
    </recommendedName>
</protein>
<comment type="caution">
    <text evidence="2">The sequence shown here is derived from an EMBL/GenBank/DDBJ whole genome shotgun (WGS) entry which is preliminary data.</text>
</comment>
<evidence type="ECO:0000313" key="2">
    <source>
        <dbReference type="EMBL" id="KAH0758480.1"/>
    </source>
</evidence>
<dbReference type="PANTHER" id="PTHR31672">
    <property type="entry name" value="BNACNNG10540D PROTEIN"/>
    <property type="match status" value="1"/>
</dbReference>
<dbReference type="SUPFAM" id="SSF81383">
    <property type="entry name" value="F-box domain"/>
    <property type="match status" value="1"/>
</dbReference>
<feature type="domain" description="F-box" evidence="1">
    <location>
        <begin position="7"/>
        <end position="51"/>
    </location>
</feature>
<dbReference type="InterPro" id="IPR036047">
    <property type="entry name" value="F-box-like_dom_sf"/>
</dbReference>
<dbReference type="Gene3D" id="1.20.1280.50">
    <property type="match status" value="1"/>
</dbReference>
<dbReference type="InterPro" id="IPR050796">
    <property type="entry name" value="SCF_F-box_component"/>
</dbReference>
<dbReference type="Pfam" id="PF00646">
    <property type="entry name" value="F-box"/>
    <property type="match status" value="1"/>
</dbReference>
<reference evidence="2 3" key="1">
    <citation type="journal article" date="2021" name="bioRxiv">
        <title>Chromosome-scale and haplotype-resolved genome assembly of a tetraploid potato cultivar.</title>
        <authorList>
            <person name="Sun H."/>
            <person name="Jiao W.-B."/>
            <person name="Krause K."/>
            <person name="Campoy J.A."/>
            <person name="Goel M."/>
            <person name="Folz-Donahue K."/>
            <person name="Kukat C."/>
            <person name="Huettel B."/>
            <person name="Schneeberger K."/>
        </authorList>
    </citation>
    <scope>NUCLEOTIDE SEQUENCE [LARGE SCALE GENOMIC DNA]</scope>
    <source>
        <strain evidence="2">SolTubOtavaFocal</strain>
        <tissue evidence="2">Leaves</tissue>
    </source>
</reference>
<evidence type="ECO:0000313" key="3">
    <source>
        <dbReference type="Proteomes" id="UP000826656"/>
    </source>
</evidence>
<dbReference type="SMART" id="SM00256">
    <property type="entry name" value="FBOX"/>
    <property type="match status" value="1"/>
</dbReference>
<keyword evidence="3" id="KW-1185">Reference proteome</keyword>
<accession>A0ABQ7V322</accession>
<proteinExistence type="predicted"/>
<dbReference type="InterPro" id="IPR017451">
    <property type="entry name" value="F-box-assoc_interact_dom"/>
</dbReference>
<dbReference type="PROSITE" id="PS50181">
    <property type="entry name" value="FBOX"/>
    <property type="match status" value="1"/>
</dbReference>
<dbReference type="CDD" id="cd22157">
    <property type="entry name" value="F-box_AtFBW1-like"/>
    <property type="match status" value="1"/>
</dbReference>